<gene>
    <name evidence="3" type="ORF">D9613_007039</name>
</gene>
<dbReference type="InterPro" id="IPR003618">
    <property type="entry name" value="TFIIS_cen_dom"/>
</dbReference>
<evidence type="ECO:0000259" key="2">
    <source>
        <dbReference type="PROSITE" id="PS51321"/>
    </source>
</evidence>
<dbReference type="PANTHER" id="PTHR11477">
    <property type="entry name" value="TRANSCRIPTION FACTOR S-II ZINC FINGER DOMAIN-CONTAINING PROTEIN"/>
    <property type="match status" value="1"/>
</dbReference>
<dbReference type="GO" id="GO:0001139">
    <property type="term" value="F:RNA polymerase II complex recruiting activity"/>
    <property type="evidence" value="ECO:0007669"/>
    <property type="project" value="TreeGrafter"/>
</dbReference>
<dbReference type="Pfam" id="PF07500">
    <property type="entry name" value="TFIIS_M"/>
    <property type="match status" value="1"/>
</dbReference>
<feature type="compositionally biased region" description="Basic and acidic residues" evidence="1">
    <location>
        <begin position="56"/>
        <end position="66"/>
    </location>
</feature>
<feature type="compositionally biased region" description="Polar residues" evidence="1">
    <location>
        <begin position="502"/>
        <end position="513"/>
    </location>
</feature>
<dbReference type="CDD" id="cd21538">
    <property type="entry name" value="SPOC_TFIIS"/>
    <property type="match status" value="1"/>
</dbReference>
<feature type="region of interest" description="Disordered" evidence="1">
    <location>
        <begin position="842"/>
        <end position="1022"/>
    </location>
</feature>
<comment type="caution">
    <text evidence="3">The sequence shown here is derived from an EMBL/GenBank/DDBJ whole genome shotgun (WGS) entry which is preliminary data.</text>
</comment>
<dbReference type="GO" id="GO:0031440">
    <property type="term" value="P:regulation of mRNA 3'-end processing"/>
    <property type="evidence" value="ECO:0007669"/>
    <property type="project" value="TreeGrafter"/>
</dbReference>
<name>A0A8H4QGR8_9AGAR</name>
<protein>
    <recommendedName>
        <fullName evidence="2">TFIIS central domain-containing protein</fullName>
    </recommendedName>
</protein>
<dbReference type="PRINTS" id="PR01217">
    <property type="entry name" value="PRICHEXTENSN"/>
</dbReference>
<sequence length="1022" mass="112827">MVTWEGELANEECSDDDDVITERRNAALGKRTITPVPLTATEDTGESSSSEDEYVDEKPEVVEEKRKISKQRTKSRSTSAAPSVDTVDDTRLRRITRVRPGSPTPSTPQPTLKRKATGSRVVPVTPPAPKRKKSVASKNAANDDPARKYCLGKLEELFREVFLRYPNAREEAKEESQENKMDVEEEGADVPEKKNELSEEKKQALIDAANQFAGDLENCVFEIYSEPDKNGNPHAGGKYKERFRMLQFNLSKADRVMIHRRITSGNITAKEISLMSSTDLADEETKQSIKQAEQEALEHSILQRTTAPRAKITHKGLQDIENVNGDVPSALEVERHKEREVEEEERRERERMARLRTVQRQRTMSLSIPPESPSVQQQTPDHQWGAPPPVPVHAISPTSANSGEGLNKPPATSQASSDMSSAEPELNLADLINIDDEQEPSGAPVEQNNATQTAASNSSNTGISTKPSTATTTTGISPFAARPRNASFDLNSLWNAPKDETSTVSESEAKSNPSPEPVAESPVDIAEEHDKEEPMDIDTAEANDQDFDMFLNEDRNENLPDEVVTPVQVEQVENLPQVWTGKIAMPLDSTVPQETKLIARQIAGKPLPPDSPLWKTLFPSEQLRIEGRVPVENSVKYLMAMRLNPTKELYAAVFTANSAMDVQDFTTFCNFLISKNRHGLVFPWGSRPKDYHPGRELYMVPLLQTQALPEFVELLDNLKLPKIRTQDYLLGIWVLNKGKLAPLPTPVPQFVPPPPVPQIPSLLPPNVPTPTPPPRTPSQNSLFNAATPQSILPAVAALSQLPAAPQIAPAALAAEVASLTPEQLQEVLRTLAATSQIPLPMPNAMPPNMMPPTSISPLAGASPPPPPAVPPFPQSRPPFPPHVPTPPIASHSPPIPPNSQPWPLHPPPPPQAYPTNYPPPNVPYQQPPPRTGAPPPPPPMSYDRRDDDRDFRSGPQFSQGHPHQGHRNDYGDRGRRNSAHRSNSNRGRGGRDEGHDRDYRRNSDAGWPRRQRNDNGRPGGNW</sequence>
<feature type="compositionally biased region" description="Pro residues" evidence="1">
    <location>
        <begin position="862"/>
        <end position="940"/>
    </location>
</feature>
<feature type="compositionally biased region" description="Basic and acidic residues" evidence="1">
    <location>
        <begin position="332"/>
        <end position="353"/>
    </location>
</feature>
<dbReference type="AlphaFoldDB" id="A0A8H4QGR8"/>
<evidence type="ECO:0000313" key="4">
    <source>
        <dbReference type="Proteomes" id="UP000521872"/>
    </source>
</evidence>
<dbReference type="EMBL" id="JAACJL010000058">
    <property type="protein sequence ID" value="KAF4610431.1"/>
    <property type="molecule type" value="Genomic_DNA"/>
</dbReference>
<dbReference type="Gene3D" id="1.10.472.30">
    <property type="entry name" value="Transcription elongation factor S-II, central domain"/>
    <property type="match status" value="1"/>
</dbReference>
<feature type="compositionally biased region" description="Basic and acidic residues" evidence="1">
    <location>
        <begin position="966"/>
        <end position="975"/>
    </location>
</feature>
<dbReference type="GO" id="GO:0000977">
    <property type="term" value="F:RNA polymerase II transcription regulatory region sequence-specific DNA binding"/>
    <property type="evidence" value="ECO:0007669"/>
    <property type="project" value="TreeGrafter"/>
</dbReference>
<feature type="compositionally biased region" description="Acidic residues" evidence="1">
    <location>
        <begin position="43"/>
        <end position="55"/>
    </location>
</feature>
<feature type="compositionally biased region" description="Polar residues" evidence="1">
    <location>
        <begin position="396"/>
        <end position="420"/>
    </location>
</feature>
<dbReference type="InterPro" id="IPR012921">
    <property type="entry name" value="SPOC_C"/>
</dbReference>
<dbReference type="PANTHER" id="PTHR11477:SF11">
    <property type="entry name" value="TRANSCRIPTION FACTOR BYE1"/>
    <property type="match status" value="1"/>
</dbReference>
<feature type="compositionally biased region" description="Polar residues" evidence="1">
    <location>
        <begin position="446"/>
        <end position="460"/>
    </location>
</feature>
<feature type="compositionally biased region" description="Basic and acidic residues" evidence="1">
    <location>
        <begin position="989"/>
        <end position="1003"/>
    </location>
</feature>
<dbReference type="GO" id="GO:0006362">
    <property type="term" value="P:transcription elongation by RNA polymerase I"/>
    <property type="evidence" value="ECO:0007669"/>
    <property type="project" value="TreeGrafter"/>
</dbReference>
<evidence type="ECO:0000313" key="3">
    <source>
        <dbReference type="EMBL" id="KAF4610431.1"/>
    </source>
</evidence>
<feature type="compositionally biased region" description="Basic and acidic residues" evidence="1">
    <location>
        <begin position="170"/>
        <end position="182"/>
    </location>
</feature>
<feature type="region of interest" description="Disordered" evidence="1">
    <location>
        <begin position="25"/>
        <end position="145"/>
    </location>
</feature>
<proteinExistence type="predicted"/>
<reference evidence="3 4" key="1">
    <citation type="submission" date="2019-12" db="EMBL/GenBank/DDBJ databases">
        <authorList>
            <person name="Floudas D."/>
            <person name="Bentzer J."/>
            <person name="Ahren D."/>
            <person name="Johansson T."/>
            <person name="Persson P."/>
            <person name="Tunlid A."/>
        </authorList>
    </citation>
    <scope>NUCLEOTIDE SEQUENCE [LARGE SCALE GENOMIC DNA]</scope>
    <source>
        <strain evidence="3 4">CBS 102.39</strain>
    </source>
</reference>
<feature type="compositionally biased region" description="Low complexity" evidence="1">
    <location>
        <begin position="461"/>
        <end position="478"/>
    </location>
</feature>
<feature type="region of interest" description="Disordered" evidence="1">
    <location>
        <begin position="332"/>
        <end position="523"/>
    </location>
</feature>
<dbReference type="GO" id="GO:0005634">
    <property type="term" value="C:nucleus"/>
    <property type="evidence" value="ECO:0007669"/>
    <property type="project" value="TreeGrafter"/>
</dbReference>
<dbReference type="PROSITE" id="PS51321">
    <property type="entry name" value="TFIIS_CENTRAL"/>
    <property type="match status" value="1"/>
</dbReference>
<accession>A0A8H4QGR8</accession>
<evidence type="ECO:0000256" key="1">
    <source>
        <dbReference type="SAM" id="MobiDB-lite"/>
    </source>
</evidence>
<dbReference type="GO" id="GO:0006368">
    <property type="term" value="P:transcription elongation by RNA polymerase II"/>
    <property type="evidence" value="ECO:0007669"/>
    <property type="project" value="TreeGrafter"/>
</dbReference>
<dbReference type="GO" id="GO:0031564">
    <property type="term" value="P:transcription antitermination"/>
    <property type="evidence" value="ECO:0007669"/>
    <property type="project" value="TreeGrafter"/>
</dbReference>
<organism evidence="3 4">
    <name type="scientific">Agrocybe pediades</name>
    <dbReference type="NCBI Taxonomy" id="84607"/>
    <lineage>
        <taxon>Eukaryota</taxon>
        <taxon>Fungi</taxon>
        <taxon>Dikarya</taxon>
        <taxon>Basidiomycota</taxon>
        <taxon>Agaricomycotina</taxon>
        <taxon>Agaricomycetes</taxon>
        <taxon>Agaricomycetidae</taxon>
        <taxon>Agaricales</taxon>
        <taxon>Agaricineae</taxon>
        <taxon>Strophariaceae</taxon>
        <taxon>Agrocybe</taxon>
    </lineage>
</organism>
<feature type="compositionally biased region" description="Basic and acidic residues" evidence="1">
    <location>
        <begin position="942"/>
        <end position="952"/>
    </location>
</feature>
<dbReference type="Pfam" id="PF07744">
    <property type="entry name" value="SPOC"/>
    <property type="match status" value="1"/>
</dbReference>
<keyword evidence="4" id="KW-1185">Reference proteome</keyword>
<dbReference type="SUPFAM" id="SSF46942">
    <property type="entry name" value="Elongation factor TFIIS domain 2"/>
    <property type="match status" value="1"/>
</dbReference>
<dbReference type="InterPro" id="IPR036575">
    <property type="entry name" value="TFIIS_cen_dom_sf"/>
</dbReference>
<feature type="region of interest" description="Disordered" evidence="1">
    <location>
        <begin position="170"/>
        <end position="195"/>
    </location>
</feature>
<feature type="domain" description="TFIIS central" evidence="2">
    <location>
        <begin position="146"/>
        <end position="308"/>
    </location>
</feature>
<dbReference type="Proteomes" id="UP000521872">
    <property type="component" value="Unassembled WGS sequence"/>
</dbReference>